<feature type="domain" description="SHSP" evidence="8">
    <location>
        <begin position="21"/>
        <end position="126"/>
    </location>
</feature>
<dbReference type="Proteomes" id="UP000504603">
    <property type="component" value="Unplaced"/>
</dbReference>
<proteinExistence type="inferred from homology"/>
<feature type="compositionally biased region" description="Low complexity" evidence="6">
    <location>
        <begin position="264"/>
        <end position="274"/>
    </location>
</feature>
<gene>
    <name evidence="10" type="primary">LOC111018709</name>
</gene>
<protein>
    <submittedName>
        <fullName evidence="10">Inactive protein RESTRICTED TEV MOVEMENT 2</fullName>
    </submittedName>
</protein>
<keyword evidence="2" id="KW-1003">Cell membrane</keyword>
<dbReference type="PANTHER" id="PTHR43670:SF33">
    <property type="entry name" value="SHSP DOMAIN-CONTAINING PROTEIN"/>
    <property type="match status" value="1"/>
</dbReference>
<accession>A0A6J1DAL2</accession>
<dbReference type="SUPFAM" id="SSF49764">
    <property type="entry name" value="HSP20-like chaperones"/>
    <property type="match status" value="1"/>
</dbReference>
<feature type="compositionally biased region" description="Low complexity" evidence="6">
    <location>
        <begin position="117"/>
        <end position="128"/>
    </location>
</feature>
<evidence type="ECO:0000259" key="8">
    <source>
        <dbReference type="PROSITE" id="PS01031"/>
    </source>
</evidence>
<dbReference type="GO" id="GO:0006952">
    <property type="term" value="P:defense response"/>
    <property type="evidence" value="ECO:0007669"/>
    <property type="project" value="UniProtKB-KW"/>
</dbReference>
<dbReference type="KEGG" id="mcha:111018709"/>
<evidence type="ECO:0000256" key="1">
    <source>
        <dbReference type="ARBA" id="ARBA00004162"/>
    </source>
</evidence>
<keyword evidence="7" id="KW-0472">Membrane</keyword>
<dbReference type="RefSeq" id="XP_022150614.1">
    <property type="nucleotide sequence ID" value="XM_022294922.1"/>
</dbReference>
<dbReference type="Gene3D" id="2.60.40.790">
    <property type="match status" value="1"/>
</dbReference>
<evidence type="ECO:0000256" key="2">
    <source>
        <dbReference type="ARBA" id="ARBA00022475"/>
    </source>
</evidence>
<keyword evidence="9" id="KW-1185">Reference proteome</keyword>
<keyword evidence="7" id="KW-1133">Transmembrane helix</keyword>
<dbReference type="Pfam" id="PF00011">
    <property type="entry name" value="HSP20"/>
    <property type="match status" value="1"/>
</dbReference>
<reference evidence="10" key="1">
    <citation type="submission" date="2025-08" db="UniProtKB">
        <authorList>
            <consortium name="RefSeq"/>
        </authorList>
    </citation>
    <scope>IDENTIFICATION</scope>
    <source>
        <strain evidence="10">OHB3-1</strain>
    </source>
</reference>
<evidence type="ECO:0000256" key="6">
    <source>
        <dbReference type="SAM" id="MobiDB-lite"/>
    </source>
</evidence>
<evidence type="ECO:0000256" key="4">
    <source>
        <dbReference type="PROSITE-ProRule" id="PRU00285"/>
    </source>
</evidence>
<comment type="subcellular location">
    <subcellularLocation>
        <location evidence="1">Cell membrane</location>
        <topology evidence="1">Single-pass membrane protein</topology>
    </subcellularLocation>
</comment>
<feature type="compositionally biased region" description="Basic and acidic residues" evidence="6">
    <location>
        <begin position="152"/>
        <end position="183"/>
    </location>
</feature>
<keyword evidence="7" id="KW-0812">Transmembrane</keyword>
<dbReference type="AlphaFoldDB" id="A0A6J1DAL2"/>
<feature type="compositionally biased region" description="Low complexity" evidence="6">
    <location>
        <begin position="197"/>
        <end position="211"/>
    </location>
</feature>
<dbReference type="GO" id="GO:0034605">
    <property type="term" value="P:cellular response to heat"/>
    <property type="evidence" value="ECO:0007669"/>
    <property type="project" value="TreeGrafter"/>
</dbReference>
<organism evidence="9 10">
    <name type="scientific">Momordica charantia</name>
    <name type="common">Bitter gourd</name>
    <name type="synonym">Balsam pear</name>
    <dbReference type="NCBI Taxonomy" id="3673"/>
    <lineage>
        <taxon>Eukaryota</taxon>
        <taxon>Viridiplantae</taxon>
        <taxon>Streptophyta</taxon>
        <taxon>Embryophyta</taxon>
        <taxon>Tracheophyta</taxon>
        <taxon>Spermatophyta</taxon>
        <taxon>Magnoliopsida</taxon>
        <taxon>eudicotyledons</taxon>
        <taxon>Gunneridae</taxon>
        <taxon>Pentapetalae</taxon>
        <taxon>rosids</taxon>
        <taxon>fabids</taxon>
        <taxon>Cucurbitales</taxon>
        <taxon>Cucurbitaceae</taxon>
        <taxon>Momordiceae</taxon>
        <taxon>Momordica</taxon>
    </lineage>
</organism>
<keyword evidence="3" id="KW-0611">Plant defense</keyword>
<name>A0A6J1DAL2_MOMCH</name>
<evidence type="ECO:0000256" key="3">
    <source>
        <dbReference type="ARBA" id="ARBA00022821"/>
    </source>
</evidence>
<comment type="similarity">
    <text evidence="4 5">Belongs to the small heat shock protein (HSP20) family.</text>
</comment>
<dbReference type="PANTHER" id="PTHR43670">
    <property type="entry name" value="HEAT SHOCK PROTEIN 26"/>
    <property type="match status" value="1"/>
</dbReference>
<evidence type="ECO:0000256" key="7">
    <source>
        <dbReference type="SAM" id="Phobius"/>
    </source>
</evidence>
<evidence type="ECO:0000313" key="9">
    <source>
        <dbReference type="Proteomes" id="UP000504603"/>
    </source>
</evidence>
<dbReference type="GeneID" id="111018709"/>
<dbReference type="InterPro" id="IPR008978">
    <property type="entry name" value="HSP20-like_chaperone"/>
</dbReference>
<evidence type="ECO:0000313" key="10">
    <source>
        <dbReference type="RefSeq" id="XP_022150614.1"/>
    </source>
</evidence>
<feature type="transmembrane region" description="Helical" evidence="7">
    <location>
        <begin position="291"/>
        <end position="312"/>
    </location>
</feature>
<dbReference type="PROSITE" id="PS01031">
    <property type="entry name" value="SHSP"/>
    <property type="match status" value="1"/>
</dbReference>
<sequence length="318" mass="34047">MTTLRPRTGGLDALRRQSFRAYYEPFTPKVEEKEETEAHILQLELTDFDKQQFKFRVDEGTRTVAVTGTRNAGNNKWLKLDKTYPIPENCLIDKIDDKFEGGILTITMPKQITGAETAAAAAAETAVAAPPPKEPEQPTPEISPETAATPETKTETKAPEEALPKDDSNSVKPADDGKGKSAELQKQASAGAKEEAPPQGAAAAEKGPAQGDSGEPKTTSQDEKIGSPDEKPTEKREIENQNPEQGKESKTEEVVKNQEERKVGTGAPSPTGTTAAKFARGVTVGRMPSPAMASLAAATVIAVAAYFAYVYYGLLATK</sequence>
<feature type="region of interest" description="Disordered" evidence="6">
    <location>
        <begin position="117"/>
        <end position="274"/>
    </location>
</feature>
<dbReference type="GO" id="GO:0005886">
    <property type="term" value="C:plasma membrane"/>
    <property type="evidence" value="ECO:0007669"/>
    <property type="project" value="UniProtKB-SubCell"/>
</dbReference>
<feature type="compositionally biased region" description="Basic and acidic residues" evidence="6">
    <location>
        <begin position="220"/>
        <end position="263"/>
    </location>
</feature>
<dbReference type="InterPro" id="IPR002068">
    <property type="entry name" value="A-crystallin/Hsp20_dom"/>
</dbReference>
<dbReference type="OrthoDB" id="1431247at2759"/>
<dbReference type="CDD" id="cd06464">
    <property type="entry name" value="ACD_sHsps-like"/>
    <property type="match status" value="1"/>
</dbReference>
<evidence type="ECO:0000256" key="5">
    <source>
        <dbReference type="RuleBase" id="RU003616"/>
    </source>
</evidence>